<dbReference type="InterPro" id="IPR013751">
    <property type="entry name" value="ACP_syn_III_N"/>
</dbReference>
<accession>A0A0F4LQ10</accession>
<organism evidence="12 13">
    <name type="scientific">Bombilactobacillus mellifer</name>
    <dbReference type="NCBI Taxonomy" id="1218492"/>
    <lineage>
        <taxon>Bacteria</taxon>
        <taxon>Bacillati</taxon>
        <taxon>Bacillota</taxon>
        <taxon>Bacilli</taxon>
        <taxon>Lactobacillales</taxon>
        <taxon>Lactobacillaceae</taxon>
        <taxon>Bombilactobacillus</taxon>
    </lineage>
</organism>
<comment type="domain">
    <text evidence="9">The last Arg residue of the ACP-binding site is essential for the weak association between ACP/AcpP and FabH.</text>
</comment>
<dbReference type="PANTHER" id="PTHR43091:SF1">
    <property type="entry name" value="BETA-KETOACYL-[ACYL-CARRIER-PROTEIN] SYNTHASE III, CHLOROPLASTIC"/>
    <property type="match status" value="1"/>
</dbReference>
<evidence type="ECO:0000256" key="3">
    <source>
        <dbReference type="ARBA" id="ARBA00022679"/>
    </source>
</evidence>
<keyword evidence="5 9" id="KW-0443">Lipid metabolism</keyword>
<dbReference type="InterPro" id="IPR016039">
    <property type="entry name" value="Thiolase-like"/>
</dbReference>
<dbReference type="Pfam" id="PF08541">
    <property type="entry name" value="ACP_syn_III_C"/>
    <property type="match status" value="1"/>
</dbReference>
<comment type="pathway">
    <text evidence="9">Lipid metabolism; fatty acid biosynthesis.</text>
</comment>
<dbReference type="STRING" id="1218492.JG30_15290"/>
<evidence type="ECO:0000256" key="2">
    <source>
        <dbReference type="ARBA" id="ARBA00022516"/>
    </source>
</evidence>
<keyword evidence="6 9" id="KW-0275">Fatty acid biosynthesis</keyword>
<keyword evidence="3 9" id="KW-0808">Transferase</keyword>
<evidence type="ECO:0000256" key="7">
    <source>
        <dbReference type="ARBA" id="ARBA00023268"/>
    </source>
</evidence>
<dbReference type="GO" id="GO:0033818">
    <property type="term" value="F:beta-ketoacyl-acyl-carrier-protein synthase III activity"/>
    <property type="evidence" value="ECO:0007669"/>
    <property type="project" value="UniProtKB-UniRule"/>
</dbReference>
<evidence type="ECO:0000313" key="13">
    <source>
        <dbReference type="Proteomes" id="UP000033558"/>
    </source>
</evidence>
<feature type="domain" description="Beta-ketoacyl-[acyl-carrier-protein] synthase III C-terminal" evidence="10">
    <location>
        <begin position="234"/>
        <end position="321"/>
    </location>
</feature>
<dbReference type="AlphaFoldDB" id="A0A0F4LQ10"/>
<evidence type="ECO:0000256" key="5">
    <source>
        <dbReference type="ARBA" id="ARBA00023098"/>
    </source>
</evidence>
<proteinExistence type="inferred from homology"/>
<comment type="subcellular location">
    <subcellularLocation>
        <location evidence="9">Cytoplasm</location>
    </subcellularLocation>
</comment>
<keyword evidence="13" id="KW-1185">Reference proteome</keyword>
<dbReference type="SUPFAM" id="SSF53901">
    <property type="entry name" value="Thiolase-like"/>
    <property type="match status" value="1"/>
</dbReference>
<evidence type="ECO:0000259" key="11">
    <source>
        <dbReference type="Pfam" id="PF08545"/>
    </source>
</evidence>
<keyword evidence="9" id="KW-0963">Cytoplasm</keyword>
<feature type="domain" description="Beta-ketoacyl-[acyl-carrier-protein] synthase III N-terminal" evidence="11">
    <location>
        <begin position="105"/>
        <end position="180"/>
    </location>
</feature>
<dbReference type="HAMAP" id="MF_01815">
    <property type="entry name" value="FabH"/>
    <property type="match status" value="1"/>
</dbReference>
<comment type="function">
    <text evidence="9">Catalyzes the condensation reaction of fatty acid synthesis by the addition to an acyl acceptor of two carbons from malonyl-ACP. Catalyzes the first condensation reaction which initiates fatty acid synthesis and may therefore play a role in governing the total rate of fatty acid production. Possesses both acetoacetyl-ACP synthase and acetyl transacylase activities. Its substrate specificity determines the biosynthesis of branched-chain and/or straight-chain of fatty acids.</text>
</comment>
<evidence type="ECO:0000256" key="8">
    <source>
        <dbReference type="ARBA" id="ARBA00023315"/>
    </source>
</evidence>
<evidence type="ECO:0000259" key="10">
    <source>
        <dbReference type="Pfam" id="PF08541"/>
    </source>
</evidence>
<comment type="similarity">
    <text evidence="1 9">Belongs to the thiolase-like superfamily. FabH family.</text>
</comment>
<evidence type="ECO:0000256" key="6">
    <source>
        <dbReference type="ARBA" id="ARBA00023160"/>
    </source>
</evidence>
<evidence type="ECO:0000256" key="1">
    <source>
        <dbReference type="ARBA" id="ARBA00008642"/>
    </source>
</evidence>
<dbReference type="InterPro" id="IPR004655">
    <property type="entry name" value="FabH"/>
</dbReference>
<dbReference type="InterPro" id="IPR013747">
    <property type="entry name" value="ACP_syn_III_C"/>
</dbReference>
<dbReference type="CDD" id="cd00830">
    <property type="entry name" value="KAS_III"/>
    <property type="match status" value="1"/>
</dbReference>
<dbReference type="GO" id="GO:0006633">
    <property type="term" value="P:fatty acid biosynthetic process"/>
    <property type="evidence" value="ECO:0007669"/>
    <property type="project" value="UniProtKB-UniRule"/>
</dbReference>
<dbReference type="EC" id="2.3.1.180" evidence="9"/>
<keyword evidence="8 9" id="KW-0012">Acyltransferase</keyword>
<sequence>MSLRIVQTAHYVPPKVVSNTDLTKLMATSDEWIRTRTYIEERHVSTGEQSSDLGLQVARQLLHQAQWSAASLDFIIVATMSPDALSPSTAAIIQGQLQAYQALAFDLNAACSGFIYALVQANQLLQGPYQRGMVIGAETLSKLVNWQDRTTAVLFGDGAGGILVEDQASASQIVAQDLRSFGTQGKALTAGYQPVVSAFYQESSDPAQKYFSMDGRAVYRFATHEVPQSIERTLQQTSWSAANVNWWLLHQANGRIIQAIATHLAQPKTKFLMNVQHYGNTSAASIPILLDESIRSQKIQRGQKLMLSGFGGGLTVGSIALIY</sequence>
<keyword evidence="2 9" id="KW-0444">Lipid biosynthesis</keyword>
<protein>
    <recommendedName>
        <fullName evidence="9">Beta-ketoacyl-[acyl-carrier-protein] synthase III</fullName>
        <shortName evidence="9">Beta-ketoacyl-ACP synthase III</shortName>
        <shortName evidence="9">KAS III</shortName>
        <ecNumber evidence="9">2.3.1.180</ecNumber>
    </recommendedName>
    <alternativeName>
        <fullName evidence="9">3-oxoacyl-[acyl-carrier-protein] synthase 3</fullName>
    </alternativeName>
    <alternativeName>
        <fullName evidence="9">3-oxoacyl-[acyl-carrier-protein] synthase III</fullName>
    </alternativeName>
</protein>
<dbReference type="NCBIfam" id="NF006829">
    <property type="entry name" value="PRK09352.1"/>
    <property type="match status" value="1"/>
</dbReference>
<evidence type="ECO:0000256" key="9">
    <source>
        <dbReference type="HAMAP-Rule" id="MF_01815"/>
    </source>
</evidence>
<dbReference type="GO" id="GO:0004315">
    <property type="term" value="F:3-oxoacyl-[acyl-carrier-protein] synthase activity"/>
    <property type="evidence" value="ECO:0007669"/>
    <property type="project" value="InterPro"/>
</dbReference>
<feature type="active site" evidence="9">
    <location>
        <position position="280"/>
    </location>
</feature>
<feature type="region of interest" description="ACP-binding" evidence="9">
    <location>
        <begin position="251"/>
        <end position="255"/>
    </location>
</feature>
<dbReference type="Gene3D" id="3.40.47.10">
    <property type="match status" value="1"/>
</dbReference>
<comment type="caution">
    <text evidence="12">The sequence shown here is derived from an EMBL/GenBank/DDBJ whole genome shotgun (WGS) entry which is preliminary data.</text>
</comment>
<dbReference type="PATRIC" id="fig|1218492.5.peg.1584"/>
<keyword evidence="4 9" id="KW-0276">Fatty acid metabolism</keyword>
<comment type="subunit">
    <text evidence="9">Homodimer.</text>
</comment>
<feature type="active site" evidence="9">
    <location>
        <position position="111"/>
    </location>
</feature>
<dbReference type="EMBL" id="JXJQ01000011">
    <property type="protein sequence ID" value="KJY60408.1"/>
    <property type="molecule type" value="Genomic_DNA"/>
</dbReference>
<evidence type="ECO:0000256" key="4">
    <source>
        <dbReference type="ARBA" id="ARBA00022832"/>
    </source>
</evidence>
<gene>
    <name evidence="9 12" type="primary">fabH</name>
    <name evidence="12" type="ORF">JG30_15290</name>
</gene>
<evidence type="ECO:0000313" key="12">
    <source>
        <dbReference type="EMBL" id="KJY60408.1"/>
    </source>
</evidence>
<dbReference type="Proteomes" id="UP000033558">
    <property type="component" value="Unassembled WGS sequence"/>
</dbReference>
<dbReference type="PANTHER" id="PTHR43091">
    <property type="entry name" value="3-OXOACYL-[ACYL-CARRIER-PROTEIN] SYNTHASE"/>
    <property type="match status" value="1"/>
</dbReference>
<dbReference type="GO" id="GO:0005737">
    <property type="term" value="C:cytoplasm"/>
    <property type="evidence" value="ECO:0007669"/>
    <property type="project" value="UniProtKB-SubCell"/>
</dbReference>
<feature type="active site" evidence="9">
    <location>
        <position position="250"/>
    </location>
</feature>
<name>A0A0F4LQ10_9LACO</name>
<dbReference type="NCBIfam" id="TIGR00747">
    <property type="entry name" value="fabH"/>
    <property type="match status" value="1"/>
</dbReference>
<dbReference type="HOGENOM" id="CLU_039592_4_1_9"/>
<dbReference type="Pfam" id="PF08545">
    <property type="entry name" value="ACP_syn_III"/>
    <property type="match status" value="1"/>
</dbReference>
<dbReference type="UniPathway" id="UPA00094"/>
<keyword evidence="7 9" id="KW-0511">Multifunctional enzyme</keyword>
<dbReference type="RefSeq" id="WP_046317720.1">
    <property type="nucleotide sequence ID" value="NZ_JBHSZT010000003.1"/>
</dbReference>
<comment type="catalytic activity">
    <reaction evidence="9">
        <text>malonyl-[ACP] + acetyl-CoA + H(+) = 3-oxobutanoyl-[ACP] + CO2 + CoA</text>
        <dbReference type="Rhea" id="RHEA:12080"/>
        <dbReference type="Rhea" id="RHEA-COMP:9623"/>
        <dbReference type="Rhea" id="RHEA-COMP:9625"/>
        <dbReference type="ChEBI" id="CHEBI:15378"/>
        <dbReference type="ChEBI" id="CHEBI:16526"/>
        <dbReference type="ChEBI" id="CHEBI:57287"/>
        <dbReference type="ChEBI" id="CHEBI:57288"/>
        <dbReference type="ChEBI" id="CHEBI:78449"/>
        <dbReference type="ChEBI" id="CHEBI:78450"/>
        <dbReference type="EC" id="2.3.1.180"/>
    </reaction>
</comment>
<reference evidence="12 13" key="1">
    <citation type="submission" date="2015-01" db="EMBL/GenBank/DDBJ databases">
        <title>Comparative genomics of the lactic acid bacteria isolated from the honey bee gut.</title>
        <authorList>
            <person name="Ellegaard K.M."/>
            <person name="Tamarit D."/>
            <person name="Javelind E."/>
            <person name="Olofsson T."/>
            <person name="Andersson S.G."/>
            <person name="Vasquez A."/>
        </authorList>
    </citation>
    <scope>NUCLEOTIDE SEQUENCE [LARGE SCALE GENOMIC DNA]</scope>
    <source>
        <strain evidence="12 13">Bin4</strain>
    </source>
</reference>